<dbReference type="Proteomes" id="UP000220246">
    <property type="component" value="Unassembled WGS sequence"/>
</dbReference>
<evidence type="ECO:0000259" key="2">
    <source>
        <dbReference type="Pfam" id="PF01337"/>
    </source>
</evidence>
<dbReference type="Pfam" id="PF01337">
    <property type="entry name" value="Barstar"/>
    <property type="match status" value="1"/>
</dbReference>
<reference evidence="4" key="1">
    <citation type="submission" date="2017-09" db="EMBL/GenBank/DDBJ databases">
        <title>FDA dAtabase for Regulatory Grade micrObial Sequences (FDA-ARGOS): Supporting development and validation of Infectious Disease Dx tests.</title>
        <authorList>
            <person name="Minogue T."/>
            <person name="Wolcott M."/>
            <person name="Wasieloski L."/>
            <person name="Aguilar W."/>
            <person name="Moore D."/>
            <person name="Tallon L."/>
            <person name="Sadzewicz L."/>
            <person name="Ott S."/>
            <person name="Zhao X."/>
            <person name="Nagaraj S."/>
            <person name="Vavikolanu K."/>
            <person name="Aluvathingal J."/>
            <person name="Nadendla S."/>
            <person name="Sichtig H."/>
        </authorList>
    </citation>
    <scope>NUCLEOTIDE SEQUENCE [LARGE SCALE GENOMIC DNA]</scope>
    <source>
        <strain evidence="4">FDAARGOS_394</strain>
    </source>
</reference>
<evidence type="ECO:0000313" key="3">
    <source>
        <dbReference type="EMBL" id="PEH89859.1"/>
    </source>
</evidence>
<comment type="similarity">
    <text evidence="1">Belongs to the barstar family.</text>
</comment>
<dbReference type="CDD" id="cd05140">
    <property type="entry name" value="Barstar_AU1054-like"/>
    <property type="match status" value="1"/>
</dbReference>
<gene>
    <name evidence="3" type="ORF">CRM82_15715</name>
</gene>
<feature type="domain" description="Barstar (barnase inhibitor)" evidence="2">
    <location>
        <begin position="6"/>
        <end position="85"/>
    </location>
</feature>
<dbReference type="OrthoDB" id="7575400at2"/>
<dbReference type="EMBL" id="PDEA01000001">
    <property type="protein sequence ID" value="PEH89859.1"/>
    <property type="molecule type" value="Genomic_DNA"/>
</dbReference>
<evidence type="ECO:0000256" key="1">
    <source>
        <dbReference type="ARBA" id="ARBA00006845"/>
    </source>
</evidence>
<dbReference type="InterPro" id="IPR035905">
    <property type="entry name" value="Barstar-like_sf"/>
</dbReference>
<dbReference type="Gene3D" id="3.30.370.10">
    <property type="entry name" value="Barstar-like"/>
    <property type="match status" value="1"/>
</dbReference>
<evidence type="ECO:0000313" key="4">
    <source>
        <dbReference type="Proteomes" id="UP000220246"/>
    </source>
</evidence>
<accession>A0A2A7UWX8</accession>
<dbReference type="RefSeq" id="WP_066533147.1">
    <property type="nucleotide sequence ID" value="NZ_PDEA01000001.1"/>
</dbReference>
<comment type="caution">
    <text evidence="3">The sequence shown here is derived from an EMBL/GenBank/DDBJ whole genome shotgun (WGS) entry which is preliminary data.</text>
</comment>
<proteinExistence type="inferred from homology"/>
<dbReference type="GeneID" id="80802070"/>
<dbReference type="AlphaFoldDB" id="A0A2A7UWX8"/>
<keyword evidence="4" id="KW-1185">Reference proteome</keyword>
<sequence length="95" mass="11060">MARAQQVVVTVSDVFKTEELHQRLMTALSFPGFYGRNWDAFWDAITGLVEMPHTLRLEGWRALEAHLPRDARVLQQCLERMQQQYPALAARVEYV</sequence>
<protein>
    <submittedName>
        <fullName evidence="3">Ribonuclease inhibitor</fullName>
    </submittedName>
</protein>
<dbReference type="SUPFAM" id="SSF52038">
    <property type="entry name" value="Barstar-related"/>
    <property type="match status" value="1"/>
</dbReference>
<dbReference type="InterPro" id="IPR000468">
    <property type="entry name" value="Barstar"/>
</dbReference>
<name>A0A2A7UWX8_COMTR</name>
<dbReference type="STRING" id="1219032.GCA_001515545_00508"/>
<organism evidence="3 4">
    <name type="scientific">Comamonas terrigena</name>
    <dbReference type="NCBI Taxonomy" id="32013"/>
    <lineage>
        <taxon>Bacteria</taxon>
        <taxon>Pseudomonadati</taxon>
        <taxon>Pseudomonadota</taxon>
        <taxon>Betaproteobacteria</taxon>
        <taxon>Burkholderiales</taxon>
        <taxon>Comamonadaceae</taxon>
        <taxon>Comamonas</taxon>
    </lineage>
</organism>